<keyword evidence="18" id="KW-1185">Reference proteome</keyword>
<keyword evidence="5 11" id="KW-0812">Transmembrane</keyword>
<evidence type="ECO:0000256" key="8">
    <source>
        <dbReference type="ARBA" id="ARBA00023136"/>
    </source>
</evidence>
<dbReference type="SUPFAM" id="SSF56935">
    <property type="entry name" value="Porins"/>
    <property type="match status" value="1"/>
</dbReference>
<evidence type="ECO:0000313" key="18">
    <source>
        <dbReference type="Proteomes" id="UP001529491"/>
    </source>
</evidence>
<sequence>MKNNNALKLSTIALALGVAFQAQASELERDPILDVTEVIVVHGEQPAAIESSTTHWSLDAEDIKALGAQSLDQLLKNVPGLYVRVGGEGTPRVDVRGFKARHVVYLINGVPANGAEEGQFDPSLIPASQIASVEVSVGPTSVLYGPGGAGGVINIITKRGDNSPSLSGRLEVADDDTFNGDISAAGSGEKWQGMINYTHQQTDGWAMSDDYEKTEYQQDDTRQNADKTLDNVYAQGSYLLSDDTQLLANMTYRQGEWGKPSRDGTGTGTVKFERVEDFEEVTAQLGVAHKFNSMFTLRGFAYHNQSDVIEIRYKNDSFDTIKTYQDGRSVVQGGNVQFISNFDQAGILTTALIAEKQGWKSLSESPSSSTVSILGDGSGGGGGSGGDDGIERLDDDAWLYTAALEYQYQGEGYGFTLGGAGHEHDRELVSESDFSGQVSGYWQPHNDTRINMGVARKVRFPSMRNLYALSSGNAELQQEVSQHVELGLVQAIGNATEFNIAGYYTDAEDYIAKDTSSVYQNMGDYVFKGVDLQLQNNSFDNLSMTIAYSFLDTEDKTAAADMKNLEHRPRHKVHFNAQYQLPFAMQINLNVERIMDQIYYAEQEVAGVDMMVEQSLADYTLVDLNVVQPLLDDKLDLYIRATNLLDESYYQSEALPQAGRQVFIGINWQI</sequence>
<dbReference type="PANTHER" id="PTHR30069">
    <property type="entry name" value="TONB-DEPENDENT OUTER MEMBRANE RECEPTOR"/>
    <property type="match status" value="1"/>
</dbReference>
<evidence type="ECO:0000256" key="5">
    <source>
        <dbReference type="ARBA" id="ARBA00022692"/>
    </source>
</evidence>
<evidence type="ECO:0000256" key="13">
    <source>
        <dbReference type="SAM" id="MobiDB-lite"/>
    </source>
</evidence>
<dbReference type="PROSITE" id="PS52016">
    <property type="entry name" value="TONB_DEPENDENT_REC_3"/>
    <property type="match status" value="1"/>
</dbReference>
<dbReference type="InterPro" id="IPR012910">
    <property type="entry name" value="Plug_dom"/>
</dbReference>
<dbReference type="RefSeq" id="WP_310469616.1">
    <property type="nucleotide sequence ID" value="NZ_CP136522.1"/>
</dbReference>
<feature type="domain" description="TonB-dependent receptor plug" evidence="16">
    <location>
        <begin position="51"/>
        <end position="152"/>
    </location>
</feature>
<evidence type="ECO:0000256" key="1">
    <source>
        <dbReference type="ARBA" id="ARBA00004571"/>
    </source>
</evidence>
<organism evidence="17 18">
    <name type="scientific">Shewanella youngdeokensis</name>
    <dbReference type="NCBI Taxonomy" id="2999068"/>
    <lineage>
        <taxon>Bacteria</taxon>
        <taxon>Pseudomonadati</taxon>
        <taxon>Pseudomonadota</taxon>
        <taxon>Gammaproteobacteria</taxon>
        <taxon>Alteromonadales</taxon>
        <taxon>Shewanellaceae</taxon>
        <taxon>Shewanella</taxon>
    </lineage>
</organism>
<keyword evidence="6 14" id="KW-0732">Signal</keyword>
<comment type="similarity">
    <text evidence="2">Belongs to the TonB-dependent receptor family. Hemoglobin/haptoglobin binding protein subfamily.</text>
</comment>
<evidence type="ECO:0000256" key="10">
    <source>
        <dbReference type="ARBA" id="ARBA00023237"/>
    </source>
</evidence>
<comment type="subcellular location">
    <subcellularLocation>
        <location evidence="1 11">Cell outer membrane</location>
        <topology evidence="1 11">Multi-pass membrane protein</topology>
    </subcellularLocation>
</comment>
<evidence type="ECO:0000256" key="9">
    <source>
        <dbReference type="ARBA" id="ARBA00023170"/>
    </source>
</evidence>
<evidence type="ECO:0000256" key="3">
    <source>
        <dbReference type="ARBA" id="ARBA00022448"/>
    </source>
</evidence>
<dbReference type="Proteomes" id="UP001529491">
    <property type="component" value="Chromosome"/>
</dbReference>
<dbReference type="EMBL" id="CP136522">
    <property type="protein sequence ID" value="WOT05353.1"/>
    <property type="molecule type" value="Genomic_DNA"/>
</dbReference>
<keyword evidence="10 11" id="KW-0998">Cell outer membrane</keyword>
<dbReference type="CDD" id="cd01347">
    <property type="entry name" value="ligand_gated_channel"/>
    <property type="match status" value="1"/>
</dbReference>
<evidence type="ECO:0000256" key="12">
    <source>
        <dbReference type="RuleBase" id="RU003357"/>
    </source>
</evidence>
<dbReference type="Pfam" id="PF00593">
    <property type="entry name" value="TonB_dep_Rec_b-barrel"/>
    <property type="match status" value="1"/>
</dbReference>
<evidence type="ECO:0000259" key="16">
    <source>
        <dbReference type="Pfam" id="PF07715"/>
    </source>
</evidence>
<dbReference type="InterPro" id="IPR000531">
    <property type="entry name" value="Beta-barrel_TonB"/>
</dbReference>
<dbReference type="InterPro" id="IPR036942">
    <property type="entry name" value="Beta-barrel_TonB_sf"/>
</dbReference>
<dbReference type="Gene3D" id="2.40.170.20">
    <property type="entry name" value="TonB-dependent receptor, beta-barrel domain"/>
    <property type="match status" value="1"/>
</dbReference>
<feature type="domain" description="TonB-dependent receptor-like beta-barrel" evidence="15">
    <location>
        <begin position="275"/>
        <end position="644"/>
    </location>
</feature>
<keyword evidence="3 11" id="KW-0813">Transport</keyword>
<accession>A0ABZ0JYW5</accession>
<proteinExistence type="inferred from homology"/>
<feature type="compositionally biased region" description="Gly residues" evidence="13">
    <location>
        <begin position="376"/>
        <end position="387"/>
    </location>
</feature>
<dbReference type="Gene3D" id="2.170.130.10">
    <property type="entry name" value="TonB-dependent receptor, plug domain"/>
    <property type="match status" value="1"/>
</dbReference>
<dbReference type="InterPro" id="IPR037066">
    <property type="entry name" value="Plug_dom_sf"/>
</dbReference>
<protein>
    <submittedName>
        <fullName evidence="17">TonB-dependent receptor</fullName>
    </submittedName>
</protein>
<dbReference type="InterPro" id="IPR039426">
    <property type="entry name" value="TonB-dep_rcpt-like"/>
</dbReference>
<feature type="region of interest" description="Disordered" evidence="13">
    <location>
        <begin position="362"/>
        <end position="388"/>
    </location>
</feature>
<evidence type="ECO:0000256" key="14">
    <source>
        <dbReference type="SAM" id="SignalP"/>
    </source>
</evidence>
<evidence type="ECO:0000256" key="4">
    <source>
        <dbReference type="ARBA" id="ARBA00022452"/>
    </source>
</evidence>
<dbReference type="Pfam" id="PF07715">
    <property type="entry name" value="Plug"/>
    <property type="match status" value="1"/>
</dbReference>
<evidence type="ECO:0000313" key="17">
    <source>
        <dbReference type="EMBL" id="WOT05353.1"/>
    </source>
</evidence>
<evidence type="ECO:0000256" key="6">
    <source>
        <dbReference type="ARBA" id="ARBA00022729"/>
    </source>
</evidence>
<gene>
    <name evidence="17" type="ORF">RGE70_00570</name>
</gene>
<reference evidence="17 18" key="1">
    <citation type="submission" date="2023-10" db="EMBL/GenBank/DDBJ databases">
        <title>Complete genome sequence of Shewanella sp. DAU334.</title>
        <authorList>
            <person name="Lee Y.-S."/>
            <person name="Jeong H.-R."/>
            <person name="Hwang E.-J."/>
            <person name="Choi Y.-L."/>
            <person name="Kim G.-D."/>
        </authorList>
    </citation>
    <scope>NUCLEOTIDE SEQUENCE [LARGE SCALE GENOMIC DNA]</scope>
    <source>
        <strain evidence="17 18">DAU334</strain>
    </source>
</reference>
<dbReference type="PANTHER" id="PTHR30069:SF29">
    <property type="entry name" value="HEMOGLOBIN AND HEMOGLOBIN-HAPTOGLOBIN-BINDING PROTEIN 1-RELATED"/>
    <property type="match status" value="1"/>
</dbReference>
<keyword evidence="7 12" id="KW-0798">TonB box</keyword>
<feature type="compositionally biased region" description="Low complexity" evidence="13">
    <location>
        <begin position="362"/>
        <end position="372"/>
    </location>
</feature>
<feature type="signal peptide" evidence="14">
    <location>
        <begin position="1"/>
        <end position="24"/>
    </location>
</feature>
<keyword evidence="4 11" id="KW-1134">Transmembrane beta strand</keyword>
<evidence type="ECO:0000259" key="15">
    <source>
        <dbReference type="Pfam" id="PF00593"/>
    </source>
</evidence>
<feature type="chain" id="PRO_5047117118" evidence="14">
    <location>
        <begin position="25"/>
        <end position="670"/>
    </location>
</feature>
<keyword evidence="8 11" id="KW-0472">Membrane</keyword>
<evidence type="ECO:0000256" key="2">
    <source>
        <dbReference type="ARBA" id="ARBA00008143"/>
    </source>
</evidence>
<keyword evidence="9 17" id="KW-0675">Receptor</keyword>
<evidence type="ECO:0000256" key="11">
    <source>
        <dbReference type="PROSITE-ProRule" id="PRU01360"/>
    </source>
</evidence>
<evidence type="ECO:0000256" key="7">
    <source>
        <dbReference type="ARBA" id="ARBA00023077"/>
    </source>
</evidence>
<name>A0ABZ0JYW5_9GAMM</name>